<dbReference type="EMBL" id="MFFS01000043">
    <property type="protein sequence ID" value="OGF22008.1"/>
    <property type="molecule type" value="Genomic_DNA"/>
</dbReference>
<dbReference type="AlphaFoldDB" id="A0A1F5S5M2"/>
<organism evidence="1 2">
    <name type="scientific">Candidatus Falkowbacteria bacterium RBG_13_39_14</name>
    <dbReference type="NCBI Taxonomy" id="1797985"/>
    <lineage>
        <taxon>Bacteria</taxon>
        <taxon>Candidatus Falkowiibacteriota</taxon>
    </lineage>
</organism>
<gene>
    <name evidence="1" type="ORF">A2Y83_02880</name>
</gene>
<evidence type="ECO:0000313" key="1">
    <source>
        <dbReference type="EMBL" id="OGF22008.1"/>
    </source>
</evidence>
<comment type="caution">
    <text evidence="1">The sequence shown here is derived from an EMBL/GenBank/DDBJ whole genome shotgun (WGS) entry which is preliminary data.</text>
</comment>
<sequence>MEKTITLKKTEYQKLKQIKDRFEIMRNLFESSFFEEPPAKNAKKIITEFKKTGLYKKSFLDSLKKGLRESSYFSNE</sequence>
<reference evidence="1 2" key="1">
    <citation type="journal article" date="2016" name="Nat. Commun.">
        <title>Thousands of microbial genomes shed light on interconnected biogeochemical processes in an aquifer system.</title>
        <authorList>
            <person name="Anantharaman K."/>
            <person name="Brown C.T."/>
            <person name="Hug L.A."/>
            <person name="Sharon I."/>
            <person name="Castelle C.J."/>
            <person name="Probst A.J."/>
            <person name="Thomas B.C."/>
            <person name="Singh A."/>
            <person name="Wilkins M.J."/>
            <person name="Karaoz U."/>
            <person name="Brodie E.L."/>
            <person name="Williams K.H."/>
            <person name="Hubbard S.S."/>
            <person name="Banfield J.F."/>
        </authorList>
    </citation>
    <scope>NUCLEOTIDE SEQUENCE [LARGE SCALE GENOMIC DNA]</scope>
</reference>
<proteinExistence type="predicted"/>
<evidence type="ECO:0000313" key="2">
    <source>
        <dbReference type="Proteomes" id="UP000178323"/>
    </source>
</evidence>
<name>A0A1F5S5M2_9BACT</name>
<dbReference type="Proteomes" id="UP000178323">
    <property type="component" value="Unassembled WGS sequence"/>
</dbReference>
<accession>A0A1F5S5M2</accession>
<protein>
    <submittedName>
        <fullName evidence="1">Uncharacterized protein</fullName>
    </submittedName>
</protein>
<dbReference type="STRING" id="1797985.A2Y83_02880"/>